<reference evidence="4" key="1">
    <citation type="journal article" date="2019" name="Int. J. Syst. Evol. Microbiol.">
        <title>The Global Catalogue of Microorganisms (GCM) 10K type strain sequencing project: providing services to taxonomists for standard genome sequencing and annotation.</title>
        <authorList>
            <consortium name="The Broad Institute Genomics Platform"/>
            <consortium name="The Broad Institute Genome Sequencing Center for Infectious Disease"/>
            <person name="Wu L."/>
            <person name="Ma J."/>
        </authorList>
    </citation>
    <scope>NUCLEOTIDE SEQUENCE [LARGE SCALE GENOMIC DNA]</scope>
    <source>
        <strain evidence="4">CCUG 66188</strain>
    </source>
</reference>
<gene>
    <name evidence="3" type="ORF">ACFO6W_02850</name>
</gene>
<dbReference type="Gene3D" id="2.60.40.10">
    <property type="entry name" value="Immunoglobulins"/>
    <property type="match status" value="1"/>
</dbReference>
<comment type="caution">
    <text evidence="3">The sequence shown here is derived from an EMBL/GenBank/DDBJ whole genome shotgun (WGS) entry which is preliminary data.</text>
</comment>
<dbReference type="InterPro" id="IPR026891">
    <property type="entry name" value="Fn3-like"/>
</dbReference>
<keyword evidence="4" id="KW-1185">Reference proteome</keyword>
<dbReference type="Pfam" id="PF00933">
    <property type="entry name" value="Glyco_hydro_3"/>
    <property type="match status" value="1"/>
</dbReference>
<dbReference type="PANTHER" id="PTHR30620">
    <property type="entry name" value="PERIPLASMIC BETA-GLUCOSIDASE-RELATED"/>
    <property type="match status" value="1"/>
</dbReference>
<dbReference type="Pfam" id="PF14310">
    <property type="entry name" value="Fn3-like"/>
    <property type="match status" value="1"/>
</dbReference>
<dbReference type="InterPro" id="IPR036962">
    <property type="entry name" value="Glyco_hydro_3_N_sf"/>
</dbReference>
<dbReference type="InterPro" id="IPR001764">
    <property type="entry name" value="Glyco_hydro_3_N"/>
</dbReference>
<dbReference type="PANTHER" id="PTHR30620:SF123">
    <property type="entry name" value="BETA-XYLOSIDASE"/>
    <property type="match status" value="1"/>
</dbReference>
<dbReference type="InterPro" id="IPR051915">
    <property type="entry name" value="Cellulose_Degrad_GH3"/>
</dbReference>
<dbReference type="SUPFAM" id="SSF52279">
    <property type="entry name" value="Beta-D-glucan exohydrolase, C-terminal domain"/>
    <property type="match status" value="1"/>
</dbReference>
<sequence>MNRKDLLSVLFGMVIVFVLGMEVQAQVYKDPKVPVEERVKDLLQCMTLEEKVEQMSMTGIGNFDKTQAVYGICESPFEELEHVATLSAKAKKHARENTRLGIPPIQIAECLHGVLAYGATIYPQAIAQGSTWNPQLIEKMAATIAIEASSAGIDQALSPLFDLIRDPRYGRNEECYAEDPYLVGVMGSAFVTGMQGKPEQTRTGIPVGKLMCTAKHFAGYSVPWAGINLAPASMGERELRTLHFTPFEMVVKDANVYSVMPSYNEVDGVPAHANDFLLNKVLRDEWGFEGYVFSDYGSVSHLYNFHNIAKDRPEAAMRAVEAGVDLEAARPHVYPHLVQLVKDGKVSEKLIDMAVSRILAAKFKAGLFEKPYADIKNVQKNVHTSEHVALARQIAEESVILLQNENNLLPLNKSTLKSIAVVGPNADQVQYGDYSYTRDNKSGVTILEGIKKTVGEKIKINYAKGCGITDLSKDGFREAIKAAQESDVIVTVLGETSVILSGLGWGKGPGEGEIQDPFTTGEGYDLTDINPIGVQRELLQALKETGKPIILVLVHGRPWSIKWEKENIPAILEGWYPGEQGGNAIADILFGNVNPSGRLNATFPQSVGHIPVFYDYKPSAKGINREPGTPEKPGRDYVFSSPDPLFPFGFGLSYTTFEYSDMQVSKKKFGKEDIQVSVNITNTGKRRGKEVVQFYINDKVSTVTTPVITLKRFEKIDLNPGESKRVSFNLSYKDLGLWNSQMQFVTEHGEFEFMFGKSAEDIKCKDTVEFVSMP</sequence>
<dbReference type="EMBL" id="JBHSGN010000016">
    <property type="protein sequence ID" value="MFC4672625.1"/>
    <property type="molecule type" value="Genomic_DNA"/>
</dbReference>
<dbReference type="Gene3D" id="3.40.50.1700">
    <property type="entry name" value="Glycoside hydrolase family 3 C-terminal domain"/>
    <property type="match status" value="1"/>
</dbReference>
<dbReference type="RefSeq" id="WP_379993814.1">
    <property type="nucleotide sequence ID" value="NZ_JBHSGN010000016.1"/>
</dbReference>
<dbReference type="GO" id="GO:0016787">
    <property type="term" value="F:hydrolase activity"/>
    <property type="evidence" value="ECO:0007669"/>
    <property type="project" value="UniProtKB-KW"/>
</dbReference>
<keyword evidence="1 3" id="KW-0378">Hydrolase</keyword>
<dbReference type="PRINTS" id="PR00133">
    <property type="entry name" value="GLHYDRLASE3"/>
</dbReference>
<dbReference type="Pfam" id="PF01915">
    <property type="entry name" value="Glyco_hydro_3_C"/>
    <property type="match status" value="1"/>
</dbReference>
<dbReference type="InterPro" id="IPR013783">
    <property type="entry name" value="Ig-like_fold"/>
</dbReference>
<dbReference type="InterPro" id="IPR017853">
    <property type="entry name" value="GH"/>
</dbReference>
<evidence type="ECO:0000259" key="2">
    <source>
        <dbReference type="SMART" id="SM01217"/>
    </source>
</evidence>
<evidence type="ECO:0000313" key="4">
    <source>
        <dbReference type="Proteomes" id="UP001596023"/>
    </source>
</evidence>
<name>A0ABV9KR25_9BACT</name>
<dbReference type="InterPro" id="IPR036881">
    <property type="entry name" value="Glyco_hydro_3_C_sf"/>
</dbReference>
<dbReference type="InterPro" id="IPR002772">
    <property type="entry name" value="Glyco_hydro_3_C"/>
</dbReference>
<dbReference type="Gene3D" id="3.20.20.300">
    <property type="entry name" value="Glycoside hydrolase, family 3, N-terminal domain"/>
    <property type="match status" value="1"/>
</dbReference>
<dbReference type="Proteomes" id="UP001596023">
    <property type="component" value="Unassembled WGS sequence"/>
</dbReference>
<accession>A0ABV9KR25</accession>
<protein>
    <submittedName>
        <fullName evidence="3">Glycoside hydrolase family 3 N-terminal domain-containing protein</fullName>
    </submittedName>
</protein>
<dbReference type="SUPFAM" id="SSF51445">
    <property type="entry name" value="(Trans)glycosidases"/>
    <property type="match status" value="1"/>
</dbReference>
<feature type="domain" description="Fibronectin type III-like" evidence="2">
    <location>
        <begin position="690"/>
        <end position="759"/>
    </location>
</feature>
<evidence type="ECO:0000256" key="1">
    <source>
        <dbReference type="ARBA" id="ARBA00022801"/>
    </source>
</evidence>
<organism evidence="3 4">
    <name type="scientific">Dysgonomonas termitidis</name>
    <dbReference type="NCBI Taxonomy" id="1516126"/>
    <lineage>
        <taxon>Bacteria</taxon>
        <taxon>Pseudomonadati</taxon>
        <taxon>Bacteroidota</taxon>
        <taxon>Bacteroidia</taxon>
        <taxon>Bacteroidales</taxon>
        <taxon>Dysgonomonadaceae</taxon>
        <taxon>Dysgonomonas</taxon>
    </lineage>
</organism>
<proteinExistence type="predicted"/>
<evidence type="ECO:0000313" key="3">
    <source>
        <dbReference type="EMBL" id="MFC4672625.1"/>
    </source>
</evidence>
<dbReference type="SMART" id="SM01217">
    <property type="entry name" value="Fn3_like"/>
    <property type="match status" value="1"/>
</dbReference>